<proteinExistence type="predicted"/>
<protein>
    <submittedName>
        <fullName evidence="1">Uncharacterized protein</fullName>
    </submittedName>
</protein>
<evidence type="ECO:0000313" key="2">
    <source>
        <dbReference type="Proteomes" id="UP000694892"/>
    </source>
</evidence>
<gene>
    <name evidence="1" type="ORF">XELAEV_18046793mg</name>
</gene>
<dbReference type="EMBL" id="CM004483">
    <property type="protein sequence ID" value="OCT60771.1"/>
    <property type="molecule type" value="Genomic_DNA"/>
</dbReference>
<dbReference type="Proteomes" id="UP000694892">
    <property type="component" value="Chromosome 9_10S"/>
</dbReference>
<name>A0A974BUA6_XENLA</name>
<reference evidence="2" key="1">
    <citation type="journal article" date="2016" name="Nature">
        <title>Genome evolution in the allotetraploid frog Xenopus laevis.</title>
        <authorList>
            <person name="Session A.M."/>
            <person name="Uno Y."/>
            <person name="Kwon T."/>
            <person name="Chapman J.A."/>
            <person name="Toyoda A."/>
            <person name="Takahashi S."/>
            <person name="Fukui A."/>
            <person name="Hikosaka A."/>
            <person name="Suzuki A."/>
            <person name="Kondo M."/>
            <person name="van Heeringen S.J."/>
            <person name="Quigley I."/>
            <person name="Heinz S."/>
            <person name="Ogino H."/>
            <person name="Ochi H."/>
            <person name="Hellsten U."/>
            <person name="Lyons J.B."/>
            <person name="Simakov O."/>
            <person name="Putnam N."/>
            <person name="Stites J."/>
            <person name="Kuroki Y."/>
            <person name="Tanaka T."/>
            <person name="Michiue T."/>
            <person name="Watanabe M."/>
            <person name="Bogdanovic O."/>
            <person name="Lister R."/>
            <person name="Georgiou G."/>
            <person name="Paranjpe S.S."/>
            <person name="van Kruijsbergen I."/>
            <person name="Shu S."/>
            <person name="Carlson J."/>
            <person name="Kinoshita T."/>
            <person name="Ohta Y."/>
            <person name="Mawaribuchi S."/>
            <person name="Jenkins J."/>
            <person name="Grimwood J."/>
            <person name="Schmutz J."/>
            <person name="Mitros T."/>
            <person name="Mozaffari S.V."/>
            <person name="Suzuki Y."/>
            <person name="Haramoto Y."/>
            <person name="Yamamoto T.S."/>
            <person name="Takagi C."/>
            <person name="Heald R."/>
            <person name="Miller K."/>
            <person name="Haudenschild C."/>
            <person name="Kitzman J."/>
            <person name="Nakayama T."/>
            <person name="Izutsu Y."/>
            <person name="Robert J."/>
            <person name="Fortriede J."/>
            <person name="Burns K."/>
            <person name="Lotay V."/>
            <person name="Karimi K."/>
            <person name="Yasuoka Y."/>
            <person name="Dichmann D.S."/>
            <person name="Flajnik M.F."/>
            <person name="Houston D.W."/>
            <person name="Shendure J."/>
            <person name="DuPasquier L."/>
            <person name="Vize P.D."/>
            <person name="Zorn A.M."/>
            <person name="Ito M."/>
            <person name="Marcotte E.M."/>
            <person name="Wallingford J.B."/>
            <person name="Ito Y."/>
            <person name="Asashima M."/>
            <person name="Ueno N."/>
            <person name="Matsuda Y."/>
            <person name="Veenstra G.J."/>
            <person name="Fujiyama A."/>
            <person name="Harland R.M."/>
            <person name="Taira M."/>
            <person name="Rokhsar D.S."/>
        </authorList>
    </citation>
    <scope>NUCLEOTIDE SEQUENCE [LARGE SCALE GENOMIC DNA]</scope>
    <source>
        <strain evidence="2">J</strain>
    </source>
</reference>
<accession>A0A974BUA6</accession>
<organism evidence="1 2">
    <name type="scientific">Xenopus laevis</name>
    <name type="common">African clawed frog</name>
    <dbReference type="NCBI Taxonomy" id="8355"/>
    <lineage>
        <taxon>Eukaryota</taxon>
        <taxon>Metazoa</taxon>
        <taxon>Chordata</taxon>
        <taxon>Craniata</taxon>
        <taxon>Vertebrata</taxon>
        <taxon>Euteleostomi</taxon>
        <taxon>Amphibia</taxon>
        <taxon>Batrachia</taxon>
        <taxon>Anura</taxon>
        <taxon>Pipoidea</taxon>
        <taxon>Pipidae</taxon>
        <taxon>Xenopodinae</taxon>
        <taxon>Xenopus</taxon>
        <taxon>Xenopus</taxon>
    </lineage>
</organism>
<evidence type="ECO:0000313" key="1">
    <source>
        <dbReference type="EMBL" id="OCT60771.1"/>
    </source>
</evidence>
<dbReference type="AlphaFoldDB" id="A0A974BUA6"/>
<sequence>MKFPAVSFRKRYALLWPDQSAGTLYLVPSEIMGTVHAGWECDMYTHTQNLVCSIWAPTSSAERFRVPNIYI</sequence>